<gene>
    <name evidence="2" type="ORF">QE152_g30040</name>
</gene>
<feature type="region of interest" description="Disordered" evidence="1">
    <location>
        <begin position="1"/>
        <end position="32"/>
    </location>
</feature>
<organism evidence="2 3">
    <name type="scientific">Popillia japonica</name>
    <name type="common">Japanese beetle</name>
    <dbReference type="NCBI Taxonomy" id="7064"/>
    <lineage>
        <taxon>Eukaryota</taxon>
        <taxon>Metazoa</taxon>
        <taxon>Ecdysozoa</taxon>
        <taxon>Arthropoda</taxon>
        <taxon>Hexapoda</taxon>
        <taxon>Insecta</taxon>
        <taxon>Pterygota</taxon>
        <taxon>Neoptera</taxon>
        <taxon>Endopterygota</taxon>
        <taxon>Coleoptera</taxon>
        <taxon>Polyphaga</taxon>
        <taxon>Scarabaeiformia</taxon>
        <taxon>Scarabaeidae</taxon>
        <taxon>Rutelinae</taxon>
        <taxon>Popillia</taxon>
    </lineage>
</organism>
<keyword evidence="3" id="KW-1185">Reference proteome</keyword>
<evidence type="ECO:0000256" key="1">
    <source>
        <dbReference type="SAM" id="MobiDB-lite"/>
    </source>
</evidence>
<evidence type="ECO:0000313" key="2">
    <source>
        <dbReference type="EMBL" id="KAK9702322.1"/>
    </source>
</evidence>
<sequence>MRDGRRKTNYPPHRVLPNSCSDRNQSYPKDDSRRTVKTLDRIVCDLWCSSSFTAFDGNNLYYEAYRMITLRKL</sequence>
<comment type="caution">
    <text evidence="2">The sequence shown here is derived from an EMBL/GenBank/DDBJ whole genome shotgun (WGS) entry which is preliminary data.</text>
</comment>
<name>A0AAW1JFT0_POPJA</name>
<proteinExistence type="predicted"/>
<protein>
    <submittedName>
        <fullName evidence="2">Uncharacterized protein</fullName>
    </submittedName>
</protein>
<dbReference type="EMBL" id="JASPKY010000395">
    <property type="protein sequence ID" value="KAK9702322.1"/>
    <property type="molecule type" value="Genomic_DNA"/>
</dbReference>
<feature type="compositionally biased region" description="Polar residues" evidence="1">
    <location>
        <begin position="18"/>
        <end position="27"/>
    </location>
</feature>
<dbReference type="AlphaFoldDB" id="A0AAW1JFT0"/>
<evidence type="ECO:0000313" key="3">
    <source>
        <dbReference type="Proteomes" id="UP001458880"/>
    </source>
</evidence>
<dbReference type="Proteomes" id="UP001458880">
    <property type="component" value="Unassembled WGS sequence"/>
</dbReference>
<accession>A0AAW1JFT0</accession>
<reference evidence="2 3" key="1">
    <citation type="journal article" date="2024" name="BMC Genomics">
        <title>De novo assembly and annotation of Popillia japonica's genome with initial clues to its potential as an invasive pest.</title>
        <authorList>
            <person name="Cucini C."/>
            <person name="Boschi S."/>
            <person name="Funari R."/>
            <person name="Cardaioli E."/>
            <person name="Iannotti N."/>
            <person name="Marturano G."/>
            <person name="Paoli F."/>
            <person name="Bruttini M."/>
            <person name="Carapelli A."/>
            <person name="Frati F."/>
            <person name="Nardi F."/>
        </authorList>
    </citation>
    <scope>NUCLEOTIDE SEQUENCE [LARGE SCALE GENOMIC DNA]</scope>
    <source>
        <strain evidence="2">DMR45628</strain>
    </source>
</reference>